<keyword evidence="6 7" id="KW-0186">Copper</keyword>
<keyword evidence="8" id="KW-0472">Membrane</keyword>
<feature type="domain" description="Superoxide dismutase copper/zinc binding" evidence="9">
    <location>
        <begin position="57"/>
        <end position="193"/>
    </location>
</feature>
<dbReference type="PANTHER" id="PTHR10003">
    <property type="entry name" value="SUPEROXIDE DISMUTASE CU-ZN -RELATED"/>
    <property type="match status" value="1"/>
</dbReference>
<dbReference type="Gene3D" id="2.60.40.200">
    <property type="entry name" value="Superoxide dismutase, copper/zinc binding domain"/>
    <property type="match status" value="1"/>
</dbReference>
<keyword evidence="2 7" id="KW-0479">Metal-binding</keyword>
<protein>
    <recommendedName>
        <fullName evidence="7">Superoxide dismutase [Cu-Zn]</fullName>
        <ecNumber evidence="7">1.15.1.1</ecNumber>
    </recommendedName>
</protein>
<gene>
    <name evidence="10" type="ORF">EWM64_g7970</name>
</gene>
<reference evidence="10 11" key="1">
    <citation type="submission" date="2019-02" db="EMBL/GenBank/DDBJ databases">
        <title>Genome sequencing of the rare red list fungi Hericium alpestre (H. flagellum).</title>
        <authorList>
            <person name="Buettner E."/>
            <person name="Kellner H."/>
        </authorList>
    </citation>
    <scope>NUCLEOTIDE SEQUENCE [LARGE SCALE GENOMIC DNA]</scope>
    <source>
        <strain evidence="10 11">DSM 108284</strain>
    </source>
</reference>
<dbReference type="Pfam" id="PF00080">
    <property type="entry name" value="Sod_Cu"/>
    <property type="match status" value="1"/>
</dbReference>
<evidence type="ECO:0000256" key="3">
    <source>
        <dbReference type="ARBA" id="ARBA00022833"/>
    </source>
</evidence>
<keyword evidence="8" id="KW-0812">Transmembrane</keyword>
<comment type="caution">
    <text evidence="10">The sequence shown here is derived from an EMBL/GenBank/DDBJ whole genome shotgun (WGS) entry which is preliminary data.</text>
</comment>
<dbReference type="GO" id="GO:0005507">
    <property type="term" value="F:copper ion binding"/>
    <property type="evidence" value="ECO:0007669"/>
    <property type="project" value="InterPro"/>
</dbReference>
<comment type="function">
    <text evidence="7">Destroys radicals which are normally produced within the cells and which are toxic to biological systems.</text>
</comment>
<dbReference type="CDD" id="cd00305">
    <property type="entry name" value="Cu-Zn_Superoxide_Dismutase"/>
    <property type="match status" value="1"/>
</dbReference>
<dbReference type="STRING" id="135208.A0A4Y9ZMM1"/>
<dbReference type="PROSITE" id="PS00087">
    <property type="entry name" value="SOD_CU_ZN_1"/>
    <property type="match status" value="1"/>
</dbReference>
<evidence type="ECO:0000313" key="10">
    <source>
        <dbReference type="EMBL" id="TFY76042.1"/>
    </source>
</evidence>
<evidence type="ECO:0000256" key="4">
    <source>
        <dbReference type="ARBA" id="ARBA00022862"/>
    </source>
</evidence>
<dbReference type="GO" id="GO:0004784">
    <property type="term" value="F:superoxide dismutase activity"/>
    <property type="evidence" value="ECO:0007669"/>
    <property type="project" value="UniProtKB-EC"/>
</dbReference>
<dbReference type="AlphaFoldDB" id="A0A4Y9ZMM1"/>
<evidence type="ECO:0000256" key="8">
    <source>
        <dbReference type="SAM" id="Phobius"/>
    </source>
</evidence>
<dbReference type="OrthoDB" id="2015551at2759"/>
<comment type="cofactor">
    <cofactor evidence="7">
        <name>Zn(2+)</name>
        <dbReference type="ChEBI" id="CHEBI:29105"/>
    </cofactor>
    <text evidence="7">Binds 1 zinc ion per subunit.</text>
</comment>
<evidence type="ECO:0000256" key="2">
    <source>
        <dbReference type="ARBA" id="ARBA00022723"/>
    </source>
</evidence>
<organism evidence="10 11">
    <name type="scientific">Hericium alpestre</name>
    <dbReference type="NCBI Taxonomy" id="135208"/>
    <lineage>
        <taxon>Eukaryota</taxon>
        <taxon>Fungi</taxon>
        <taxon>Dikarya</taxon>
        <taxon>Basidiomycota</taxon>
        <taxon>Agaricomycotina</taxon>
        <taxon>Agaricomycetes</taxon>
        <taxon>Russulales</taxon>
        <taxon>Hericiaceae</taxon>
        <taxon>Hericium</taxon>
    </lineage>
</organism>
<dbReference type="EMBL" id="SFCI01001340">
    <property type="protein sequence ID" value="TFY76042.1"/>
    <property type="molecule type" value="Genomic_DNA"/>
</dbReference>
<dbReference type="FunFam" id="2.60.40.200:FF:000001">
    <property type="entry name" value="Superoxide dismutase [Cu-Zn]"/>
    <property type="match status" value="1"/>
</dbReference>
<keyword evidence="8" id="KW-1133">Transmembrane helix</keyword>
<dbReference type="InterPro" id="IPR036423">
    <property type="entry name" value="SOD-like_Cu/Zn_dom_sf"/>
</dbReference>
<keyword evidence="5 7" id="KW-0560">Oxidoreductase</keyword>
<accession>A0A4Y9ZMM1</accession>
<evidence type="ECO:0000256" key="7">
    <source>
        <dbReference type="RuleBase" id="RU000393"/>
    </source>
</evidence>
<evidence type="ECO:0000313" key="11">
    <source>
        <dbReference type="Proteomes" id="UP000298061"/>
    </source>
</evidence>
<dbReference type="SUPFAM" id="SSF49329">
    <property type="entry name" value="Cu,Zn superoxide dismutase-like"/>
    <property type="match status" value="1"/>
</dbReference>
<dbReference type="PRINTS" id="PR00068">
    <property type="entry name" value="CUZNDISMTASE"/>
</dbReference>
<comment type="cofactor">
    <cofactor evidence="7">
        <name>Cu cation</name>
        <dbReference type="ChEBI" id="CHEBI:23378"/>
    </cofactor>
    <text evidence="7">Binds 1 copper ion per subunit.</text>
</comment>
<keyword evidence="3 7" id="KW-0862">Zinc</keyword>
<dbReference type="InterPro" id="IPR024134">
    <property type="entry name" value="SOD_Cu/Zn_/chaperone"/>
</dbReference>
<dbReference type="Proteomes" id="UP000298061">
    <property type="component" value="Unassembled WGS sequence"/>
</dbReference>
<keyword evidence="11" id="KW-1185">Reference proteome</keyword>
<keyword evidence="4" id="KW-0049">Antioxidant</keyword>
<comment type="catalytic activity">
    <reaction evidence="7">
        <text>2 superoxide + 2 H(+) = H2O2 + O2</text>
        <dbReference type="Rhea" id="RHEA:20696"/>
        <dbReference type="ChEBI" id="CHEBI:15378"/>
        <dbReference type="ChEBI" id="CHEBI:15379"/>
        <dbReference type="ChEBI" id="CHEBI:16240"/>
        <dbReference type="ChEBI" id="CHEBI:18421"/>
        <dbReference type="EC" id="1.15.1.1"/>
    </reaction>
</comment>
<evidence type="ECO:0000256" key="1">
    <source>
        <dbReference type="ARBA" id="ARBA00010457"/>
    </source>
</evidence>
<evidence type="ECO:0000259" key="9">
    <source>
        <dbReference type="Pfam" id="PF00080"/>
    </source>
</evidence>
<evidence type="ECO:0000256" key="5">
    <source>
        <dbReference type="ARBA" id="ARBA00023002"/>
    </source>
</evidence>
<dbReference type="PROSITE" id="PS00332">
    <property type="entry name" value="SOD_CU_ZN_2"/>
    <property type="match status" value="1"/>
</dbReference>
<comment type="similarity">
    <text evidence="1 7">Belongs to the Cu-Zn superoxide dismutase family.</text>
</comment>
<feature type="transmembrane region" description="Helical" evidence="8">
    <location>
        <begin position="16"/>
        <end position="35"/>
    </location>
</feature>
<proteinExistence type="inferred from homology"/>
<dbReference type="EC" id="1.15.1.1" evidence="7"/>
<sequence length="199" mass="20513">METYRNTSSQSKPSRSLVIGCIGAAAVLLFLWAVLRPVEVPTVHKQAVVVLSGDSSVSGTVTFEQASKSGPVTVIGDLRGLDASAERGFHIHQLGDATNGCISAGPHFNPHGKNHGAPTDSERHAGDLGNIESDRSGVAKFTIKDEQITLNGPLSLIGRTVVLHAGTDDLGKGNNEESLKTGNAGGRAACGVIGIAQVA</sequence>
<dbReference type="InterPro" id="IPR001424">
    <property type="entry name" value="SOD_Cu_Zn_dom"/>
</dbReference>
<dbReference type="InterPro" id="IPR018152">
    <property type="entry name" value="SOD_Cu/Zn_BS"/>
</dbReference>
<name>A0A4Y9ZMM1_9AGAM</name>
<evidence type="ECO:0000256" key="6">
    <source>
        <dbReference type="ARBA" id="ARBA00023008"/>
    </source>
</evidence>